<dbReference type="GO" id="GO:0046872">
    <property type="term" value="F:metal ion binding"/>
    <property type="evidence" value="ECO:0007669"/>
    <property type="project" value="UniProtKB-KW"/>
</dbReference>
<evidence type="ECO:0000256" key="1">
    <source>
        <dbReference type="ARBA" id="ARBA00022723"/>
    </source>
</evidence>
<dbReference type="SUPFAM" id="SSF53300">
    <property type="entry name" value="vWA-like"/>
    <property type="match status" value="1"/>
</dbReference>
<dbReference type="AlphaFoldDB" id="A0A7W4Z9X0"/>
<dbReference type="Gene3D" id="3.40.50.410">
    <property type="entry name" value="von Willebrand factor, type A domain"/>
    <property type="match status" value="1"/>
</dbReference>
<dbReference type="InterPro" id="IPR008707">
    <property type="entry name" value="B-propeller_PilY1"/>
</dbReference>
<dbReference type="Proteomes" id="UP000535937">
    <property type="component" value="Unassembled WGS sequence"/>
</dbReference>
<evidence type="ECO:0000256" key="2">
    <source>
        <dbReference type="ARBA" id="ARBA00022837"/>
    </source>
</evidence>
<keyword evidence="1" id="KW-0479">Metal-binding</keyword>
<gene>
    <name evidence="5" type="ORF">FHS09_001459</name>
</gene>
<name>A0A7W4Z9X0_9GAMM</name>
<feature type="region of interest" description="Disordered" evidence="3">
    <location>
        <begin position="888"/>
        <end position="936"/>
    </location>
</feature>
<comment type="caution">
    <text evidence="5">The sequence shown here is derived from an EMBL/GenBank/DDBJ whole genome shotgun (WGS) entry which is preliminary data.</text>
</comment>
<sequence length="936" mass="98856">MLRSKNGTQRRVDAMKSATVSMISDLEDVRVGLMQFGGDDGGDGAKMLSGLTSVTDDTRAGLLGTVDELSASGWTPLGESFEDVGRYFITGYENEKLTFKKKNDSGEVVTVEKEGQDIFQSEPQWANVSKPGTDTDSAIQYYCQKNFMVALTDGVPLEDEDVSNDLAGYDYACEGKKGCTKDEEGGNNNASMDDVIKALYDLDLRPDLTKPDGSPVKNNIISYVIGFADEQVSASDLMVNAADLGSGGVEDVYSASNAETLVTTFKRIINKVRAIDGSSSSIAFNSASLQAGSALYAASFDSSDWSGDLSAFTLGTDGTLTDSWSASEKLDARTPNNRVMITSKDGTGVAFTSALIDGGDHESDLEINTSSGESVVDNLAAERVAYLRGDRSKEGRESTEFRRRGGRLGDIVNSTPVYVGVPNANWGGKDFPEAGSYSTFQYEQRDRTPVVYVGANDGFLHGFNAGSGNSTGEEVIAYTPEALLSTQQSTGLHALSSQLYSHKYYVDGTPSVTDAYIGGSWKTVLVGNLGGGGKGYFALDVTDPGSFRENNADSIFMWEFTDSDNNNLGFSFSRAQIGRMANGKWAAVFGNGYNSDTGDAGLFIRYLDGSGGVYLSTSTADADDKNGLSTPAIVDANTDGTIDRVYAGDLKGNMWVFDVSDASADSWGIAYGETTTDDAGVSTTTPQPLLSVGEPITGGPRVARNTDYIDGSSPNLLVTFGTGQYLAETDTADNTPGGFYVVSDNGTAGLGKGSLAARTIGTRTVEQVSDTGVADGTSRDYRTLSGEELDWSQKSGWYIQLLRGNTPAGVDGGERVITTPDLLRNTLFFNTMIPTGQVCSAGGRGWLMSVDVHTGLAPEDRGVFDANGDGMINMADQGLVGSPVTGGSPNRSGFIGGGNGLKQLTPDSSGNLGTRGVDPGSGEREGRLSWEEVTPL</sequence>
<reference evidence="5 6" key="1">
    <citation type="submission" date="2020-08" db="EMBL/GenBank/DDBJ databases">
        <title>Genomic Encyclopedia of Type Strains, Phase III (KMG-III): the genomes of soil and plant-associated and newly described type strains.</title>
        <authorList>
            <person name="Whitman W."/>
        </authorList>
    </citation>
    <scope>NUCLEOTIDE SEQUENCE [LARGE SCALE GENOMIC DNA]</scope>
    <source>
        <strain evidence="5 6">CECT 8799</strain>
    </source>
</reference>
<organism evidence="5 6">
    <name type="scientific">Microbulbifer rhizosphaerae</name>
    <dbReference type="NCBI Taxonomy" id="1562603"/>
    <lineage>
        <taxon>Bacteria</taxon>
        <taxon>Pseudomonadati</taxon>
        <taxon>Pseudomonadota</taxon>
        <taxon>Gammaproteobacteria</taxon>
        <taxon>Cellvibrionales</taxon>
        <taxon>Microbulbiferaceae</taxon>
        <taxon>Microbulbifer</taxon>
    </lineage>
</organism>
<keyword evidence="2" id="KW-0106">Calcium</keyword>
<protein>
    <submittedName>
        <fullName evidence="5">Type IV pilus assembly protein PilY1</fullName>
    </submittedName>
</protein>
<evidence type="ECO:0000256" key="3">
    <source>
        <dbReference type="SAM" id="MobiDB-lite"/>
    </source>
</evidence>
<evidence type="ECO:0000313" key="5">
    <source>
        <dbReference type="EMBL" id="MBB3060640.1"/>
    </source>
</evidence>
<evidence type="ECO:0000313" key="6">
    <source>
        <dbReference type="Proteomes" id="UP000535937"/>
    </source>
</evidence>
<dbReference type="EMBL" id="JACHWZ010000005">
    <property type="protein sequence ID" value="MBB3060640.1"/>
    <property type="molecule type" value="Genomic_DNA"/>
</dbReference>
<evidence type="ECO:0000259" key="4">
    <source>
        <dbReference type="Pfam" id="PF05567"/>
    </source>
</evidence>
<proteinExistence type="predicted"/>
<feature type="domain" description="PilY1 beta-propeller" evidence="4">
    <location>
        <begin position="408"/>
        <end position="768"/>
    </location>
</feature>
<accession>A0A7W4Z9X0</accession>
<feature type="region of interest" description="Disordered" evidence="3">
    <location>
        <begin position="678"/>
        <end position="697"/>
    </location>
</feature>
<dbReference type="RefSeq" id="WP_183458187.1">
    <property type="nucleotide sequence ID" value="NZ_JACHWZ010000005.1"/>
</dbReference>
<dbReference type="InterPro" id="IPR036465">
    <property type="entry name" value="vWFA_dom_sf"/>
</dbReference>
<keyword evidence="6" id="KW-1185">Reference proteome</keyword>
<dbReference type="Pfam" id="PF05567">
    <property type="entry name" value="T4P_PilY1"/>
    <property type="match status" value="1"/>
</dbReference>
<feature type="compositionally biased region" description="Basic and acidic residues" evidence="3">
    <location>
        <begin position="921"/>
        <end position="930"/>
    </location>
</feature>